<reference evidence="5" key="1">
    <citation type="submission" date="2020-07" db="EMBL/GenBank/DDBJ databases">
        <title>Genome sequence and genetic diversity analysis of an under-domesticated orphan crop, white fonio (Digitaria exilis).</title>
        <authorList>
            <person name="Bennetzen J.L."/>
            <person name="Chen S."/>
            <person name="Ma X."/>
            <person name="Wang X."/>
            <person name="Yssel A.E.J."/>
            <person name="Chaluvadi S.R."/>
            <person name="Johnson M."/>
            <person name="Gangashetty P."/>
            <person name="Hamidou F."/>
            <person name="Sanogo M.D."/>
            <person name="Zwaenepoel A."/>
            <person name="Wallace J."/>
            <person name="Van De Peer Y."/>
            <person name="Van Deynze A."/>
        </authorList>
    </citation>
    <scope>NUCLEOTIDE SEQUENCE</scope>
    <source>
        <tissue evidence="5">Leaves</tissue>
    </source>
</reference>
<name>A0A835BBG2_9POAL</name>
<evidence type="ECO:0000313" key="5">
    <source>
        <dbReference type="EMBL" id="KAF8693312.1"/>
    </source>
</evidence>
<feature type="compositionally biased region" description="Basic and acidic residues" evidence="4">
    <location>
        <begin position="78"/>
        <end position="88"/>
    </location>
</feature>
<sequence>MATRRAVGVGRGLVVPQPGQPAWAAVAGAVAGRMEGVGVPRYFGDKASGRVLSEEERAAENVYIQKMEREKLEKLRRKADKDKAEAAKRAAAAASKGEKKVTDTPAMDIPSYQMFVSS</sequence>
<organism evidence="5 6">
    <name type="scientific">Digitaria exilis</name>
    <dbReference type="NCBI Taxonomy" id="1010633"/>
    <lineage>
        <taxon>Eukaryota</taxon>
        <taxon>Viridiplantae</taxon>
        <taxon>Streptophyta</taxon>
        <taxon>Embryophyta</taxon>
        <taxon>Tracheophyta</taxon>
        <taxon>Spermatophyta</taxon>
        <taxon>Magnoliopsida</taxon>
        <taxon>Liliopsida</taxon>
        <taxon>Poales</taxon>
        <taxon>Poaceae</taxon>
        <taxon>PACMAD clade</taxon>
        <taxon>Panicoideae</taxon>
        <taxon>Panicodae</taxon>
        <taxon>Paniceae</taxon>
        <taxon>Anthephorinae</taxon>
        <taxon>Digitaria</taxon>
    </lineage>
</organism>
<keyword evidence="6" id="KW-1185">Reference proteome</keyword>
<dbReference type="Pfam" id="PF04568">
    <property type="entry name" value="IATP"/>
    <property type="match status" value="1"/>
</dbReference>
<evidence type="ECO:0000256" key="4">
    <source>
        <dbReference type="SAM" id="MobiDB-lite"/>
    </source>
</evidence>
<comment type="similarity">
    <text evidence="2">Belongs to the ATPase inhibitor family.</text>
</comment>
<evidence type="ECO:0000256" key="2">
    <source>
        <dbReference type="ARBA" id="ARBA00010901"/>
    </source>
</evidence>
<proteinExistence type="inferred from homology"/>
<dbReference type="InterPro" id="IPR007648">
    <property type="entry name" value="ATPase_inhibitor_mt"/>
</dbReference>
<dbReference type="Proteomes" id="UP000636709">
    <property type="component" value="Unassembled WGS sequence"/>
</dbReference>
<dbReference type="GO" id="GO:0005739">
    <property type="term" value="C:mitochondrion"/>
    <property type="evidence" value="ECO:0007669"/>
    <property type="project" value="UniProtKB-SubCell"/>
</dbReference>
<comment type="caution">
    <text evidence="5">The sequence shown here is derived from an EMBL/GenBank/DDBJ whole genome shotgun (WGS) entry which is preliminary data.</text>
</comment>
<evidence type="ECO:0000313" key="6">
    <source>
        <dbReference type="Proteomes" id="UP000636709"/>
    </source>
</evidence>
<evidence type="ECO:0008006" key="7">
    <source>
        <dbReference type="Google" id="ProtNLM"/>
    </source>
</evidence>
<protein>
    <recommendedName>
        <fullName evidence="7">ATPase inhibitor</fullName>
    </recommendedName>
</protein>
<dbReference type="EMBL" id="JACEFO010001924">
    <property type="protein sequence ID" value="KAF8693312.1"/>
    <property type="molecule type" value="Genomic_DNA"/>
</dbReference>
<dbReference type="AlphaFoldDB" id="A0A835BBG2"/>
<dbReference type="InterPro" id="IPR045284">
    <property type="entry name" value="At2g27730-like"/>
</dbReference>
<evidence type="ECO:0000256" key="1">
    <source>
        <dbReference type="ARBA" id="ARBA00004173"/>
    </source>
</evidence>
<feature type="region of interest" description="Disordered" evidence="4">
    <location>
        <begin position="78"/>
        <end position="107"/>
    </location>
</feature>
<accession>A0A835BBG2</accession>
<comment type="subcellular location">
    <subcellularLocation>
        <location evidence="1">Mitochondrion</location>
    </subcellularLocation>
</comment>
<keyword evidence="3" id="KW-0496">Mitochondrion</keyword>
<dbReference type="GO" id="GO:0042030">
    <property type="term" value="F:ATPase inhibitor activity"/>
    <property type="evidence" value="ECO:0007669"/>
    <property type="project" value="InterPro"/>
</dbReference>
<dbReference type="PANTHER" id="PTHR33878:SF11">
    <property type="entry name" value="OS02G0533800 PROTEIN"/>
    <property type="match status" value="1"/>
</dbReference>
<dbReference type="PANTHER" id="PTHR33878">
    <property type="entry name" value="OS08G0559000 PROTEIN"/>
    <property type="match status" value="1"/>
</dbReference>
<gene>
    <name evidence="5" type="ORF">HU200_038700</name>
</gene>
<evidence type="ECO:0000256" key="3">
    <source>
        <dbReference type="ARBA" id="ARBA00023128"/>
    </source>
</evidence>